<sequence length="317" mass="36774">MDLIEDFTLKNRLILWIEQYLFEPNWFQKFISFLLLPLSLIYTIIVSIKRFQKTPKDYGIPIISIGNLTVGGSSKTPFILSLLKHFDNSCVILRGYKRESSGMIVVSLNGNIKSNIKDAGDEAMLYAPHTTVIVSEDRTKAIKEAIKLGIKQIFLDDGFNKTNIKKYDILLHNKKSPTNIFTLPSGCYKEPKYFAKYADLNLTEYKDYTKQTILQKPTKNMILVTGISKPSRLNEYLPTDIKQKIYFPDHYNFKKEEIEKLIHKYKATSILCTTKDYTKLKDFDIDISLLELNIKIDDEVIEMIRKYIEEVSYSLNS</sequence>
<evidence type="ECO:0000256" key="5">
    <source>
        <dbReference type="ARBA" id="ARBA00022516"/>
    </source>
</evidence>
<comment type="function">
    <text evidence="1 13">Transfers the gamma-phosphate of ATP to the 4'-position of a tetraacyldisaccharide 1-phosphate intermediate (termed DS-1-P) to form tetraacyldisaccharide 1,4'-bis-phosphate (lipid IVA).</text>
</comment>
<keyword evidence="11 13" id="KW-0443">Lipid metabolism</keyword>
<proteinExistence type="inferred from homology"/>
<evidence type="ECO:0000313" key="15">
    <source>
        <dbReference type="EMBL" id="CAA6808022.1"/>
    </source>
</evidence>
<evidence type="ECO:0000256" key="8">
    <source>
        <dbReference type="ARBA" id="ARBA00022741"/>
    </source>
</evidence>
<reference evidence="15" key="1">
    <citation type="submission" date="2020-01" db="EMBL/GenBank/DDBJ databases">
        <authorList>
            <person name="Meier V. D."/>
            <person name="Meier V D."/>
        </authorList>
    </citation>
    <scope>NUCLEOTIDE SEQUENCE</scope>
    <source>
        <strain evidence="15">HLG_WM_MAG_12</strain>
    </source>
</reference>
<gene>
    <name evidence="13" type="primary">lpxK</name>
    <name evidence="15" type="ORF">HELGO_WM15963</name>
</gene>
<keyword evidence="10 13" id="KW-0067">ATP-binding</keyword>
<keyword evidence="5 13" id="KW-0444">Lipid biosynthesis</keyword>
<evidence type="ECO:0000256" key="10">
    <source>
        <dbReference type="ARBA" id="ARBA00022840"/>
    </source>
</evidence>
<evidence type="ECO:0000256" key="9">
    <source>
        <dbReference type="ARBA" id="ARBA00022777"/>
    </source>
</evidence>
<evidence type="ECO:0000256" key="14">
    <source>
        <dbReference type="SAM" id="Phobius"/>
    </source>
</evidence>
<dbReference type="HAMAP" id="MF_00409">
    <property type="entry name" value="LpxK"/>
    <property type="match status" value="1"/>
</dbReference>
<comment type="pathway">
    <text evidence="2 13">Glycolipid biosynthesis; lipid IV(A) biosynthesis; lipid IV(A) from (3R)-3-hydroxytetradecanoyl-[acyl-carrier-protein] and UDP-N-acetyl-alpha-D-glucosamine: step 6/6.</text>
</comment>
<evidence type="ECO:0000256" key="13">
    <source>
        <dbReference type="HAMAP-Rule" id="MF_00409"/>
    </source>
</evidence>
<evidence type="ECO:0000256" key="3">
    <source>
        <dbReference type="ARBA" id="ARBA00012071"/>
    </source>
</evidence>
<dbReference type="NCBIfam" id="NF001892">
    <property type="entry name" value="PRK00652.1-5"/>
    <property type="match status" value="1"/>
</dbReference>
<evidence type="ECO:0000256" key="12">
    <source>
        <dbReference type="ARBA" id="ARBA00029757"/>
    </source>
</evidence>
<protein>
    <recommendedName>
        <fullName evidence="4 13">Tetraacyldisaccharide 4'-kinase</fullName>
        <ecNumber evidence="3 13">2.7.1.130</ecNumber>
    </recommendedName>
    <alternativeName>
        <fullName evidence="12 13">Lipid A 4'-kinase</fullName>
    </alternativeName>
</protein>
<dbReference type="PANTHER" id="PTHR42724">
    <property type="entry name" value="TETRAACYLDISACCHARIDE 4'-KINASE"/>
    <property type="match status" value="1"/>
</dbReference>
<organism evidence="15">
    <name type="scientific">uncultured Campylobacterales bacterium</name>
    <dbReference type="NCBI Taxonomy" id="352960"/>
    <lineage>
        <taxon>Bacteria</taxon>
        <taxon>Pseudomonadati</taxon>
        <taxon>Campylobacterota</taxon>
        <taxon>Epsilonproteobacteria</taxon>
        <taxon>Campylobacterales</taxon>
        <taxon>environmental samples</taxon>
    </lineage>
</organism>
<comment type="similarity">
    <text evidence="13">Belongs to the LpxK family.</text>
</comment>
<dbReference type="GO" id="GO:0005886">
    <property type="term" value="C:plasma membrane"/>
    <property type="evidence" value="ECO:0007669"/>
    <property type="project" value="TreeGrafter"/>
</dbReference>
<evidence type="ECO:0000256" key="2">
    <source>
        <dbReference type="ARBA" id="ARBA00004870"/>
    </source>
</evidence>
<name>A0A6S6SP95_9BACT</name>
<keyword evidence="14" id="KW-0812">Transmembrane</keyword>
<dbReference type="UniPathway" id="UPA00359">
    <property type="reaction ID" value="UER00482"/>
</dbReference>
<keyword evidence="14" id="KW-1133">Transmembrane helix</keyword>
<dbReference type="GO" id="GO:0009029">
    <property type="term" value="F:lipid-A 4'-kinase activity"/>
    <property type="evidence" value="ECO:0007669"/>
    <property type="project" value="UniProtKB-UniRule"/>
</dbReference>
<keyword evidence="9 13" id="KW-0418">Kinase</keyword>
<dbReference type="EC" id="2.7.1.130" evidence="3 13"/>
<keyword evidence="6 13" id="KW-0441">Lipid A biosynthesis</keyword>
<keyword evidence="8 13" id="KW-0547">Nucleotide-binding</keyword>
<evidence type="ECO:0000256" key="7">
    <source>
        <dbReference type="ARBA" id="ARBA00022679"/>
    </source>
</evidence>
<dbReference type="GO" id="GO:0005524">
    <property type="term" value="F:ATP binding"/>
    <property type="evidence" value="ECO:0007669"/>
    <property type="project" value="UniProtKB-UniRule"/>
</dbReference>
<evidence type="ECO:0000256" key="1">
    <source>
        <dbReference type="ARBA" id="ARBA00002274"/>
    </source>
</evidence>
<comment type="caution">
    <text evidence="13">Lacks conserved residue(s) required for the propagation of feature annotation.</text>
</comment>
<feature type="transmembrane region" description="Helical" evidence="14">
    <location>
        <begin position="30"/>
        <end position="48"/>
    </location>
</feature>
<evidence type="ECO:0000256" key="4">
    <source>
        <dbReference type="ARBA" id="ARBA00016436"/>
    </source>
</evidence>
<dbReference type="EMBL" id="CACVAW010000030">
    <property type="protein sequence ID" value="CAA6808022.1"/>
    <property type="molecule type" value="Genomic_DNA"/>
</dbReference>
<accession>A0A6S6SP95</accession>
<dbReference type="PANTHER" id="PTHR42724:SF1">
    <property type="entry name" value="TETRAACYLDISACCHARIDE 4'-KINASE, MITOCHONDRIAL-RELATED"/>
    <property type="match status" value="1"/>
</dbReference>
<keyword evidence="14" id="KW-0472">Membrane</keyword>
<comment type="catalytic activity">
    <reaction evidence="13">
        <text>a lipid A disaccharide + ATP = a lipid IVA + ADP + H(+)</text>
        <dbReference type="Rhea" id="RHEA:67840"/>
        <dbReference type="ChEBI" id="CHEBI:15378"/>
        <dbReference type="ChEBI" id="CHEBI:30616"/>
        <dbReference type="ChEBI" id="CHEBI:176343"/>
        <dbReference type="ChEBI" id="CHEBI:176425"/>
        <dbReference type="ChEBI" id="CHEBI:456216"/>
        <dbReference type="EC" id="2.7.1.130"/>
    </reaction>
</comment>
<evidence type="ECO:0000256" key="6">
    <source>
        <dbReference type="ARBA" id="ARBA00022556"/>
    </source>
</evidence>
<dbReference type="Pfam" id="PF02606">
    <property type="entry name" value="LpxK"/>
    <property type="match status" value="1"/>
</dbReference>
<dbReference type="AlphaFoldDB" id="A0A6S6SP95"/>
<keyword evidence="7 13" id="KW-0808">Transferase</keyword>
<evidence type="ECO:0000256" key="11">
    <source>
        <dbReference type="ARBA" id="ARBA00023098"/>
    </source>
</evidence>
<dbReference type="InterPro" id="IPR003758">
    <property type="entry name" value="LpxK"/>
</dbReference>
<dbReference type="GO" id="GO:0009245">
    <property type="term" value="P:lipid A biosynthetic process"/>
    <property type="evidence" value="ECO:0007669"/>
    <property type="project" value="UniProtKB-UniRule"/>
</dbReference>
<dbReference type="GO" id="GO:0009244">
    <property type="term" value="P:lipopolysaccharide core region biosynthetic process"/>
    <property type="evidence" value="ECO:0007669"/>
    <property type="project" value="TreeGrafter"/>
</dbReference>